<feature type="transmembrane region" description="Helical" evidence="6">
    <location>
        <begin position="367"/>
        <end position="385"/>
    </location>
</feature>
<evidence type="ECO:0000313" key="9">
    <source>
        <dbReference type="Proteomes" id="UP001225646"/>
    </source>
</evidence>
<evidence type="ECO:0000259" key="7">
    <source>
        <dbReference type="PROSITE" id="PS50850"/>
    </source>
</evidence>
<dbReference type="Gene3D" id="1.20.1250.20">
    <property type="entry name" value="MFS general substrate transporter like domains"/>
    <property type="match status" value="1"/>
</dbReference>
<evidence type="ECO:0000256" key="2">
    <source>
        <dbReference type="ARBA" id="ARBA00022448"/>
    </source>
</evidence>
<dbReference type="PANTHER" id="PTHR23531:SF2">
    <property type="entry name" value="PERMEASE"/>
    <property type="match status" value="1"/>
</dbReference>
<feature type="transmembrane region" description="Helical" evidence="6">
    <location>
        <begin position="241"/>
        <end position="260"/>
    </location>
</feature>
<dbReference type="EMBL" id="JAUSTR010000010">
    <property type="protein sequence ID" value="MDQ0163114.1"/>
    <property type="molecule type" value="Genomic_DNA"/>
</dbReference>
<organism evidence="8 9">
    <name type="scientific">Aeribacillus alveayuensis</name>
    <dbReference type="NCBI Taxonomy" id="279215"/>
    <lineage>
        <taxon>Bacteria</taxon>
        <taxon>Bacillati</taxon>
        <taxon>Bacillota</taxon>
        <taxon>Bacilli</taxon>
        <taxon>Bacillales</taxon>
        <taxon>Bacillaceae</taxon>
        <taxon>Aeribacillus</taxon>
    </lineage>
</organism>
<evidence type="ECO:0000256" key="3">
    <source>
        <dbReference type="ARBA" id="ARBA00022692"/>
    </source>
</evidence>
<feature type="transmembrane region" description="Helical" evidence="6">
    <location>
        <begin position="77"/>
        <end position="95"/>
    </location>
</feature>
<dbReference type="PANTHER" id="PTHR23531">
    <property type="entry name" value="QUINOLENE RESISTANCE PROTEIN NORA"/>
    <property type="match status" value="1"/>
</dbReference>
<feature type="transmembrane region" description="Helical" evidence="6">
    <location>
        <begin position="272"/>
        <end position="292"/>
    </location>
</feature>
<protein>
    <submittedName>
        <fullName evidence="8">MFS family permease</fullName>
    </submittedName>
</protein>
<feature type="domain" description="Major facilitator superfamily (MFS) profile" evidence="7">
    <location>
        <begin position="10"/>
        <end position="389"/>
    </location>
</feature>
<keyword evidence="4 6" id="KW-1133">Transmembrane helix</keyword>
<keyword evidence="9" id="KW-1185">Reference proteome</keyword>
<keyword evidence="3 6" id="KW-0812">Transmembrane</keyword>
<feature type="transmembrane region" description="Helical" evidence="6">
    <location>
        <begin position="46"/>
        <end position="65"/>
    </location>
</feature>
<evidence type="ECO:0000256" key="5">
    <source>
        <dbReference type="ARBA" id="ARBA00023136"/>
    </source>
</evidence>
<feature type="transmembrane region" description="Helical" evidence="6">
    <location>
        <begin position="208"/>
        <end position="229"/>
    </location>
</feature>
<reference evidence="8 9" key="1">
    <citation type="submission" date="2023-07" db="EMBL/GenBank/DDBJ databases">
        <title>Genomic Encyclopedia of Type Strains, Phase IV (KMG-IV): sequencing the most valuable type-strain genomes for metagenomic binning, comparative biology and taxonomic classification.</title>
        <authorList>
            <person name="Goeker M."/>
        </authorList>
    </citation>
    <scope>NUCLEOTIDE SEQUENCE [LARGE SCALE GENOMIC DNA]</scope>
    <source>
        <strain evidence="8 9">DSM 19092</strain>
    </source>
</reference>
<comment type="subcellular location">
    <subcellularLocation>
        <location evidence="1">Cell membrane</location>
        <topology evidence="1">Multi-pass membrane protein</topology>
    </subcellularLocation>
</comment>
<proteinExistence type="predicted"/>
<feature type="transmembrane region" description="Helical" evidence="6">
    <location>
        <begin position="298"/>
        <end position="319"/>
    </location>
</feature>
<gene>
    <name evidence="8" type="ORF">J2S06_002192</name>
</gene>
<feature type="transmembrane region" description="Helical" evidence="6">
    <location>
        <begin position="101"/>
        <end position="124"/>
    </location>
</feature>
<evidence type="ECO:0000313" key="8">
    <source>
        <dbReference type="EMBL" id="MDQ0163114.1"/>
    </source>
</evidence>
<keyword evidence="2" id="KW-0813">Transport</keyword>
<dbReference type="InterPro" id="IPR011701">
    <property type="entry name" value="MFS"/>
</dbReference>
<dbReference type="Pfam" id="PF07690">
    <property type="entry name" value="MFS_1"/>
    <property type="match status" value="1"/>
</dbReference>
<dbReference type="RefSeq" id="WP_419152304.1">
    <property type="nucleotide sequence ID" value="NZ_JAUSTR010000010.1"/>
</dbReference>
<dbReference type="PROSITE" id="PS50850">
    <property type="entry name" value="MFS"/>
    <property type="match status" value="1"/>
</dbReference>
<keyword evidence="5 6" id="KW-0472">Membrane</keyword>
<dbReference type="InterPro" id="IPR036259">
    <property type="entry name" value="MFS_trans_sf"/>
</dbReference>
<dbReference type="SUPFAM" id="SSF103473">
    <property type="entry name" value="MFS general substrate transporter"/>
    <property type="match status" value="1"/>
</dbReference>
<dbReference type="Proteomes" id="UP001225646">
    <property type="component" value="Unassembled WGS sequence"/>
</dbReference>
<dbReference type="CDD" id="cd17489">
    <property type="entry name" value="MFS_YfcJ_like"/>
    <property type="match status" value="1"/>
</dbReference>
<feature type="transmembrane region" description="Helical" evidence="6">
    <location>
        <begin position="164"/>
        <end position="187"/>
    </location>
</feature>
<dbReference type="InterPro" id="IPR052714">
    <property type="entry name" value="MFS_Exporter"/>
</dbReference>
<comment type="caution">
    <text evidence="8">The sequence shown here is derived from an EMBL/GenBank/DDBJ whole genome shotgun (WGS) entry which is preliminary data.</text>
</comment>
<dbReference type="InterPro" id="IPR020846">
    <property type="entry name" value="MFS_dom"/>
</dbReference>
<evidence type="ECO:0000256" key="6">
    <source>
        <dbReference type="SAM" id="Phobius"/>
    </source>
</evidence>
<sequence>MMEEKLWTKNFMNISICNFFLFINYYYLLVTLPIFVIQDLKSSEALAGLIAMVYLFAAIISRPFVDQFMKKIGKRKMLVISLIIFVIASVSYLFVRSIVLLLIIRFLHGIGFGIATTTTGAIVADIVPDSRKGEGMGYFILSSNFAMVVGPFLGLSSYDHWGSFAMLAIALICSVGALFTGGIINLHETKSLRSKKELFQIHFNLEKLLEVSVFPIALNAAFLAFAYSTVLSFVSVYAERLQLGASSNLFFVVYAIILLISRPFTGRWFDKFGANVIVIPSIISFALGLFILSMAHTSFVYLLSALLIGLGWGTLFPSFQTMAIQVVSPSRRASALSTFLSIFDIGIGVGSFLTGAVVSFIGFQSLYFYSSFYVLVGLVLYFLFVQQRVDRKSILNKKSTLQ</sequence>
<name>A0ABT9VQF0_9BACI</name>
<feature type="transmembrane region" description="Helical" evidence="6">
    <location>
        <begin position="339"/>
        <end position="361"/>
    </location>
</feature>
<feature type="transmembrane region" description="Helical" evidence="6">
    <location>
        <begin position="12"/>
        <end position="34"/>
    </location>
</feature>
<evidence type="ECO:0000256" key="4">
    <source>
        <dbReference type="ARBA" id="ARBA00022989"/>
    </source>
</evidence>
<feature type="transmembrane region" description="Helical" evidence="6">
    <location>
        <begin position="136"/>
        <end position="158"/>
    </location>
</feature>
<evidence type="ECO:0000256" key="1">
    <source>
        <dbReference type="ARBA" id="ARBA00004651"/>
    </source>
</evidence>
<accession>A0ABT9VQF0</accession>